<feature type="compositionally biased region" description="Basic and acidic residues" evidence="1">
    <location>
        <begin position="91"/>
        <end position="101"/>
    </location>
</feature>
<protein>
    <submittedName>
        <fullName evidence="3">Uncharacterized protein LOC112820281</fullName>
    </submittedName>
</protein>
<feature type="compositionally biased region" description="Basic residues" evidence="1">
    <location>
        <begin position="19"/>
        <end position="29"/>
    </location>
</feature>
<gene>
    <name evidence="3" type="primary">LOC112820281</name>
</gene>
<organism evidence="2 3">
    <name type="scientific">Callorhinus ursinus</name>
    <name type="common">Northern fur seal</name>
    <dbReference type="NCBI Taxonomy" id="34884"/>
    <lineage>
        <taxon>Eukaryota</taxon>
        <taxon>Metazoa</taxon>
        <taxon>Chordata</taxon>
        <taxon>Craniata</taxon>
        <taxon>Vertebrata</taxon>
        <taxon>Euteleostomi</taxon>
        <taxon>Mammalia</taxon>
        <taxon>Eutheria</taxon>
        <taxon>Laurasiatheria</taxon>
        <taxon>Carnivora</taxon>
        <taxon>Caniformia</taxon>
        <taxon>Pinnipedia</taxon>
        <taxon>Otariidae</taxon>
        <taxon>Callorhinus</taxon>
    </lineage>
</organism>
<evidence type="ECO:0000313" key="2">
    <source>
        <dbReference type="Proteomes" id="UP000286641"/>
    </source>
</evidence>
<reference evidence="3" key="2">
    <citation type="submission" date="2025-08" db="UniProtKB">
        <authorList>
            <consortium name="RefSeq"/>
        </authorList>
    </citation>
    <scope>IDENTIFICATION</scope>
    <source>
        <tissue evidence="3">Blood</tissue>
    </source>
</reference>
<feature type="region of interest" description="Disordered" evidence="1">
    <location>
        <begin position="88"/>
        <end position="141"/>
    </location>
</feature>
<dbReference type="RefSeq" id="XP_025723168.1">
    <property type="nucleotide sequence ID" value="XM_025867383.1"/>
</dbReference>
<name>A0A3Q7NPB5_CALUR</name>
<dbReference type="AlphaFoldDB" id="A0A3Q7NPB5"/>
<evidence type="ECO:0000313" key="3">
    <source>
        <dbReference type="RefSeq" id="XP_025723168.1"/>
    </source>
</evidence>
<feature type="compositionally biased region" description="Low complexity" evidence="1">
    <location>
        <begin position="45"/>
        <end position="59"/>
    </location>
</feature>
<keyword evidence="2" id="KW-1185">Reference proteome</keyword>
<reference key="1">
    <citation type="submission" date="2019-01" db="UniProtKB">
        <authorList>
            <consortium name="RefSeq"/>
        </authorList>
    </citation>
    <scope>IDENTIFICATION</scope>
</reference>
<dbReference type="InParanoid" id="A0A3Q7NPB5"/>
<proteinExistence type="predicted"/>
<accession>A0A3Q7NPB5</accession>
<evidence type="ECO:0000256" key="1">
    <source>
        <dbReference type="SAM" id="MobiDB-lite"/>
    </source>
</evidence>
<dbReference type="Proteomes" id="UP000286641">
    <property type="component" value="Unplaced"/>
</dbReference>
<feature type="region of interest" description="Disordered" evidence="1">
    <location>
        <begin position="1"/>
        <end position="73"/>
    </location>
</feature>
<sequence length="141" mass="14572">MLCPGGGSPSSPPPPPPPPRRRRRKKKGGGGKSAARSRPQRREAGVQGVEAAAGSLRLSSSRDRRALNSDGPCAPLAIRISRAAAAAAKADGTRAPEKKQQTEAAPQLGAAMTFPLTLATRPAVKSSRRSPLESGRSSGYL</sequence>